<dbReference type="GO" id="GO:0000122">
    <property type="term" value="P:negative regulation of transcription by RNA polymerase II"/>
    <property type="evidence" value="ECO:0007669"/>
    <property type="project" value="UniProtKB-ARBA"/>
</dbReference>
<dbReference type="GO" id="GO:0008270">
    <property type="term" value="F:zinc ion binding"/>
    <property type="evidence" value="ECO:0007669"/>
    <property type="project" value="UniProtKB-UniRule"/>
</dbReference>
<keyword evidence="10" id="KW-0539">Nucleus</keyword>
<dbReference type="InterPro" id="IPR006578">
    <property type="entry name" value="MADF-dom"/>
</dbReference>
<feature type="compositionally biased region" description="Polar residues" evidence="14">
    <location>
        <begin position="617"/>
        <end position="629"/>
    </location>
</feature>
<evidence type="ECO:0000256" key="5">
    <source>
        <dbReference type="ARBA" id="ARBA00022771"/>
    </source>
</evidence>
<dbReference type="GO" id="GO:0000978">
    <property type="term" value="F:RNA polymerase II cis-regulatory region sequence-specific DNA binding"/>
    <property type="evidence" value="ECO:0007669"/>
    <property type="project" value="TreeGrafter"/>
</dbReference>
<dbReference type="InterPro" id="IPR036236">
    <property type="entry name" value="Znf_C2H2_sf"/>
</dbReference>
<evidence type="ECO:0000256" key="12">
    <source>
        <dbReference type="PROSITE-ProRule" id="PRU00042"/>
    </source>
</evidence>
<dbReference type="FunFam" id="3.30.160.60:FF:000100">
    <property type="entry name" value="Zinc finger 45-like"/>
    <property type="match status" value="1"/>
</dbReference>
<organism evidence="18 19">
    <name type="scientific">Popillia japonica</name>
    <name type="common">Japanese beetle</name>
    <dbReference type="NCBI Taxonomy" id="7064"/>
    <lineage>
        <taxon>Eukaryota</taxon>
        <taxon>Metazoa</taxon>
        <taxon>Ecdysozoa</taxon>
        <taxon>Arthropoda</taxon>
        <taxon>Hexapoda</taxon>
        <taxon>Insecta</taxon>
        <taxon>Pterygota</taxon>
        <taxon>Neoptera</taxon>
        <taxon>Endopterygota</taxon>
        <taxon>Coleoptera</taxon>
        <taxon>Polyphaga</taxon>
        <taxon>Scarabaeiformia</taxon>
        <taxon>Scarabaeidae</taxon>
        <taxon>Rutelinae</taxon>
        <taxon>Popillia</taxon>
    </lineage>
</organism>
<dbReference type="PROSITE" id="PS51915">
    <property type="entry name" value="ZAD"/>
    <property type="match status" value="1"/>
</dbReference>
<feature type="binding site" evidence="13">
    <location>
        <position position="17"/>
    </location>
    <ligand>
        <name>Zn(2+)</name>
        <dbReference type="ChEBI" id="CHEBI:29105"/>
    </ligand>
</feature>
<dbReference type="Pfam" id="PF07776">
    <property type="entry name" value="zf-AD"/>
    <property type="match status" value="1"/>
</dbReference>
<evidence type="ECO:0000256" key="6">
    <source>
        <dbReference type="ARBA" id="ARBA00022833"/>
    </source>
</evidence>
<keyword evidence="3 13" id="KW-0479">Metal-binding</keyword>
<evidence type="ECO:0000256" key="9">
    <source>
        <dbReference type="ARBA" id="ARBA00023163"/>
    </source>
</evidence>
<feature type="domain" description="C2H2-type" evidence="15">
    <location>
        <begin position="235"/>
        <end position="262"/>
    </location>
</feature>
<comment type="similarity">
    <text evidence="11">Belongs to the snail C2H2-type zinc-finger protein family.</text>
</comment>
<comment type="similarity">
    <text evidence="2">Belongs to the krueppel C2H2-type zinc-finger protein family.</text>
</comment>
<dbReference type="EMBL" id="JASPKY010000085">
    <property type="protein sequence ID" value="KAK9738522.1"/>
    <property type="molecule type" value="Genomic_DNA"/>
</dbReference>
<dbReference type="Pfam" id="PF00096">
    <property type="entry name" value="zf-C2H2"/>
    <property type="match status" value="7"/>
</dbReference>
<evidence type="ECO:0000256" key="10">
    <source>
        <dbReference type="ARBA" id="ARBA00023242"/>
    </source>
</evidence>
<evidence type="ECO:0000256" key="7">
    <source>
        <dbReference type="ARBA" id="ARBA00023015"/>
    </source>
</evidence>
<dbReference type="Gene3D" id="3.30.160.60">
    <property type="entry name" value="Classic Zinc Finger"/>
    <property type="match status" value="8"/>
</dbReference>
<feature type="region of interest" description="Disordered" evidence="14">
    <location>
        <begin position="588"/>
        <end position="640"/>
    </location>
</feature>
<keyword evidence="7" id="KW-0805">Transcription regulation</keyword>
<comment type="caution">
    <text evidence="18">The sequence shown here is derived from an EMBL/GenBank/DDBJ whole genome shotgun (WGS) entry which is preliminary data.</text>
</comment>
<feature type="domain" description="C2H2-type" evidence="15">
    <location>
        <begin position="350"/>
        <end position="377"/>
    </location>
</feature>
<dbReference type="SUPFAM" id="SSF57716">
    <property type="entry name" value="Glucocorticoid receptor-like (DNA-binding domain)"/>
    <property type="match status" value="1"/>
</dbReference>
<name>A0AAW1LXA2_POPJA</name>
<dbReference type="SMART" id="SM00595">
    <property type="entry name" value="MADF"/>
    <property type="match status" value="1"/>
</dbReference>
<dbReference type="FunFam" id="3.30.160.60:FF:000761">
    <property type="entry name" value="Zinc finger protein 449"/>
    <property type="match status" value="1"/>
</dbReference>
<dbReference type="SUPFAM" id="SSF57667">
    <property type="entry name" value="beta-beta-alpha zinc fingers"/>
    <property type="match status" value="4"/>
</dbReference>
<reference evidence="18 19" key="1">
    <citation type="journal article" date="2024" name="BMC Genomics">
        <title>De novo assembly and annotation of Popillia japonica's genome with initial clues to its potential as an invasive pest.</title>
        <authorList>
            <person name="Cucini C."/>
            <person name="Boschi S."/>
            <person name="Funari R."/>
            <person name="Cardaioli E."/>
            <person name="Iannotti N."/>
            <person name="Marturano G."/>
            <person name="Paoli F."/>
            <person name="Bruttini M."/>
            <person name="Carapelli A."/>
            <person name="Frati F."/>
            <person name="Nardi F."/>
        </authorList>
    </citation>
    <scope>NUCLEOTIDE SEQUENCE [LARGE SCALE GENOMIC DNA]</scope>
    <source>
        <strain evidence="18">DMR45628</strain>
    </source>
</reference>
<evidence type="ECO:0000256" key="1">
    <source>
        <dbReference type="ARBA" id="ARBA00004123"/>
    </source>
</evidence>
<feature type="domain" description="C2H2-type" evidence="15">
    <location>
        <begin position="406"/>
        <end position="433"/>
    </location>
</feature>
<gene>
    <name evidence="18" type="ORF">QE152_g9794</name>
</gene>
<dbReference type="PROSITE" id="PS50157">
    <property type="entry name" value="ZINC_FINGER_C2H2_2"/>
    <property type="match status" value="8"/>
</dbReference>
<dbReference type="Pfam" id="PF10545">
    <property type="entry name" value="MADF_DNA_bdg"/>
    <property type="match status" value="1"/>
</dbReference>
<accession>A0AAW1LXA2</accession>
<evidence type="ECO:0000256" key="14">
    <source>
        <dbReference type="SAM" id="MobiDB-lite"/>
    </source>
</evidence>
<evidence type="ECO:0000259" key="17">
    <source>
        <dbReference type="PROSITE" id="PS51915"/>
    </source>
</evidence>
<evidence type="ECO:0000256" key="2">
    <source>
        <dbReference type="ARBA" id="ARBA00006991"/>
    </source>
</evidence>
<feature type="domain" description="C2H2-type" evidence="15">
    <location>
        <begin position="294"/>
        <end position="321"/>
    </location>
</feature>
<dbReference type="FunFam" id="3.30.160.60:FF:001465">
    <property type="entry name" value="Zinc finger protein 560"/>
    <property type="match status" value="1"/>
</dbReference>
<dbReference type="InterPro" id="IPR012934">
    <property type="entry name" value="Znf_AD"/>
</dbReference>
<feature type="binding site" evidence="13">
    <location>
        <position position="57"/>
    </location>
    <ligand>
        <name>Zn(2+)</name>
        <dbReference type="ChEBI" id="CHEBI:29105"/>
    </ligand>
</feature>
<sequence>MDTIIERILDFHVCRTCLTENNCRDLYESNIVNMINECNFITVSKGDEYPRKICNQCQDLVILTYNFKQQCLKSEGIFKEYLKQYKQKSIPSNLNITNEETGDLCIAAKSILDTQLTSQEHLEFIQDTSKFKSVEALDTCVESDLSLSQTDGVIRDLHKEKLLLINKTWTIDEHSSSLIQQRIKNEIETEEHLTAFLEENVPSTLPFQCPNCIQSFSIEYDLQLHLSTHSTNEDFHCLKCGKRFATRQMLKRHIKIHMLHKPHVCKQCGKGFAESYALTKHMRSHTGLPREKKHSCRICGQRFSEPFYLNVHLRKHTGERPLMCSSCGKSFADPRSLKAHNMTHTGEKPYICNLCNKAFAQSVNLTKHIRIHTGEKPYVCTKCGKCFTQSSSLDKHTRTHTGERPYSCEQCPKRFAEKGTLLHHQRTHNGEKPYICEVCGKSYASNFELRLHDQQYKQQPCLYTVRSKEYRNKHARIRALENIQRALYLLKPDVTVADIKAKFQGLKTNFLTEYRKHEKSLKSGAGEDDVYHPTLWYYNDMFFILEHCIPRRSTDSLSFNEPPRSGSSQSESYTSNVDDIEYESQDDIIQENSEGDYEIQRDRTLTQRRDSLPPCTVTLSDNAEGSSSSSRKKIKNDSSTKSIQEAASAIKMISTAIQARNKEKPIIAQTTQPADIFSAFVASKLKQMNPQVANEVEEKITLLLFEGIKKTNNKE</sequence>
<dbReference type="GO" id="GO:0048598">
    <property type="term" value="P:embryonic morphogenesis"/>
    <property type="evidence" value="ECO:0007669"/>
    <property type="project" value="UniProtKB-ARBA"/>
</dbReference>
<evidence type="ECO:0000313" key="18">
    <source>
        <dbReference type="EMBL" id="KAK9738522.1"/>
    </source>
</evidence>
<keyword evidence="9" id="KW-0804">Transcription</keyword>
<dbReference type="Gene3D" id="3.40.1800.20">
    <property type="match status" value="1"/>
</dbReference>
<dbReference type="PANTHER" id="PTHR24388">
    <property type="entry name" value="ZINC FINGER PROTEIN"/>
    <property type="match status" value="1"/>
</dbReference>
<keyword evidence="8" id="KW-0238">DNA-binding</keyword>
<evidence type="ECO:0000259" key="15">
    <source>
        <dbReference type="PROSITE" id="PS50157"/>
    </source>
</evidence>
<feature type="compositionally biased region" description="Acidic residues" evidence="14">
    <location>
        <begin position="588"/>
        <end position="597"/>
    </location>
</feature>
<dbReference type="PROSITE" id="PS00028">
    <property type="entry name" value="ZINC_FINGER_C2H2_1"/>
    <property type="match status" value="8"/>
</dbReference>
<feature type="domain" description="C2H2-type" evidence="15">
    <location>
        <begin position="378"/>
        <end position="405"/>
    </location>
</feature>
<evidence type="ECO:0000313" key="19">
    <source>
        <dbReference type="Proteomes" id="UP001458880"/>
    </source>
</evidence>
<dbReference type="AlphaFoldDB" id="A0AAW1LXA2"/>
<evidence type="ECO:0000259" key="16">
    <source>
        <dbReference type="PROSITE" id="PS51029"/>
    </source>
</evidence>
<evidence type="ECO:0000256" key="8">
    <source>
        <dbReference type="ARBA" id="ARBA00023125"/>
    </source>
</evidence>
<dbReference type="FunFam" id="3.30.160.60:FF:001270">
    <property type="entry name" value="zinc finger protein 583 isoform X1"/>
    <property type="match status" value="1"/>
</dbReference>
<feature type="domain" description="C2H2-type" evidence="15">
    <location>
        <begin position="207"/>
        <end position="234"/>
    </location>
</feature>
<dbReference type="PANTHER" id="PTHR24388:SF53">
    <property type="entry name" value="CHORION TRANSCRIPTION FACTOR CF2-RELATED"/>
    <property type="match status" value="1"/>
</dbReference>
<feature type="domain" description="ZAD" evidence="17">
    <location>
        <begin position="12"/>
        <end position="81"/>
    </location>
</feature>
<feature type="domain" description="MADF" evidence="16">
    <location>
        <begin position="451"/>
        <end position="549"/>
    </location>
</feature>
<proteinExistence type="inferred from homology"/>
<keyword evidence="5 12" id="KW-0863">Zinc-finger</keyword>
<feature type="compositionally biased region" description="Basic and acidic residues" evidence="14">
    <location>
        <begin position="598"/>
        <end position="611"/>
    </location>
</feature>
<evidence type="ECO:0000256" key="4">
    <source>
        <dbReference type="ARBA" id="ARBA00022737"/>
    </source>
</evidence>
<keyword evidence="4" id="KW-0677">Repeat</keyword>
<dbReference type="SMART" id="SM00355">
    <property type="entry name" value="ZnF_C2H2"/>
    <property type="match status" value="9"/>
</dbReference>
<evidence type="ECO:0000256" key="3">
    <source>
        <dbReference type="ARBA" id="ARBA00022723"/>
    </source>
</evidence>
<dbReference type="Proteomes" id="UP001458880">
    <property type="component" value="Unassembled WGS sequence"/>
</dbReference>
<evidence type="ECO:0000256" key="11">
    <source>
        <dbReference type="ARBA" id="ARBA00037948"/>
    </source>
</evidence>
<keyword evidence="19" id="KW-1185">Reference proteome</keyword>
<evidence type="ECO:0000256" key="13">
    <source>
        <dbReference type="PROSITE-ProRule" id="PRU01263"/>
    </source>
</evidence>
<dbReference type="InterPro" id="IPR050527">
    <property type="entry name" value="Snail/Krueppel_Znf"/>
</dbReference>
<dbReference type="FunFam" id="3.30.160.60:FF:000624">
    <property type="entry name" value="zinc finger protein 697"/>
    <property type="match status" value="1"/>
</dbReference>
<feature type="region of interest" description="Disordered" evidence="14">
    <location>
        <begin position="555"/>
        <end position="576"/>
    </location>
</feature>
<dbReference type="PROSITE" id="PS51029">
    <property type="entry name" value="MADF"/>
    <property type="match status" value="1"/>
</dbReference>
<protein>
    <submittedName>
        <fullName evidence="18">Zinc finger, C2H2 type</fullName>
    </submittedName>
</protein>
<comment type="subcellular location">
    <subcellularLocation>
        <location evidence="1">Nucleus</location>
    </subcellularLocation>
</comment>
<feature type="binding site" evidence="13">
    <location>
        <position position="54"/>
    </location>
    <ligand>
        <name>Zn(2+)</name>
        <dbReference type="ChEBI" id="CHEBI:29105"/>
    </ligand>
</feature>
<feature type="binding site" evidence="13">
    <location>
        <position position="14"/>
    </location>
    <ligand>
        <name>Zn(2+)</name>
        <dbReference type="ChEBI" id="CHEBI:29105"/>
    </ligand>
</feature>
<dbReference type="GO" id="GO:0005634">
    <property type="term" value="C:nucleus"/>
    <property type="evidence" value="ECO:0007669"/>
    <property type="project" value="UniProtKB-SubCell"/>
</dbReference>
<dbReference type="InterPro" id="IPR013087">
    <property type="entry name" value="Znf_C2H2_type"/>
</dbReference>
<feature type="domain" description="C2H2-type" evidence="15">
    <location>
        <begin position="263"/>
        <end position="290"/>
    </location>
</feature>
<dbReference type="SMART" id="SM00868">
    <property type="entry name" value="zf-AD"/>
    <property type="match status" value="1"/>
</dbReference>
<keyword evidence="6 13" id="KW-0862">Zinc</keyword>
<dbReference type="FunFam" id="3.30.160.60:FF:002343">
    <property type="entry name" value="Zinc finger protein 33A"/>
    <property type="match status" value="2"/>
</dbReference>
<dbReference type="GO" id="GO:0000981">
    <property type="term" value="F:DNA-binding transcription factor activity, RNA polymerase II-specific"/>
    <property type="evidence" value="ECO:0007669"/>
    <property type="project" value="TreeGrafter"/>
</dbReference>
<feature type="domain" description="C2H2-type" evidence="15">
    <location>
        <begin position="322"/>
        <end position="349"/>
    </location>
</feature>